<dbReference type="Proteomes" id="UP000887159">
    <property type="component" value="Unassembled WGS sequence"/>
</dbReference>
<dbReference type="AlphaFoldDB" id="A0A8X6S4N8"/>
<reference evidence="2" key="1">
    <citation type="submission" date="2020-08" db="EMBL/GenBank/DDBJ databases">
        <title>Multicomponent nature underlies the extraordinary mechanical properties of spider dragline silk.</title>
        <authorList>
            <person name="Kono N."/>
            <person name="Nakamura H."/>
            <person name="Mori M."/>
            <person name="Yoshida Y."/>
            <person name="Ohtoshi R."/>
            <person name="Malay A.D."/>
            <person name="Moran D.A.P."/>
            <person name="Tomita M."/>
            <person name="Numata K."/>
            <person name="Arakawa K."/>
        </authorList>
    </citation>
    <scope>NUCLEOTIDE SEQUENCE</scope>
</reference>
<dbReference type="EMBL" id="BMAU01021220">
    <property type="protein sequence ID" value="GFY00453.1"/>
    <property type="molecule type" value="Genomic_DNA"/>
</dbReference>
<feature type="compositionally biased region" description="Basic and acidic residues" evidence="1">
    <location>
        <begin position="68"/>
        <end position="88"/>
    </location>
</feature>
<protein>
    <submittedName>
        <fullName evidence="2">Uncharacterized protein</fullName>
    </submittedName>
</protein>
<accession>A0A8X6S4N8</accession>
<keyword evidence="3" id="KW-1185">Reference proteome</keyword>
<comment type="caution">
    <text evidence="2">The sequence shown here is derived from an EMBL/GenBank/DDBJ whole genome shotgun (WGS) entry which is preliminary data.</text>
</comment>
<feature type="region of interest" description="Disordered" evidence="1">
    <location>
        <begin position="68"/>
        <end position="112"/>
    </location>
</feature>
<evidence type="ECO:0000256" key="1">
    <source>
        <dbReference type="SAM" id="MobiDB-lite"/>
    </source>
</evidence>
<sequence length="112" mass="13119">MTHRNLFFPQASIKNVFRCPSWKQDRAPIEQEVKWAKTDRGGRRTRDHRRMIRREMVREKDIRRARASEGRLDFEGAVRRPSSEEKKTILSPLSTVDSELGRSGNGLSPDQR</sequence>
<evidence type="ECO:0000313" key="2">
    <source>
        <dbReference type="EMBL" id="GFY00453.1"/>
    </source>
</evidence>
<proteinExistence type="predicted"/>
<evidence type="ECO:0000313" key="3">
    <source>
        <dbReference type="Proteomes" id="UP000887159"/>
    </source>
</evidence>
<name>A0A8X6S4N8_TRICX</name>
<gene>
    <name evidence="2" type="ORF">TNCV_1664921</name>
</gene>
<organism evidence="2 3">
    <name type="scientific">Trichonephila clavipes</name>
    <name type="common">Golden silk orbweaver</name>
    <name type="synonym">Nephila clavipes</name>
    <dbReference type="NCBI Taxonomy" id="2585209"/>
    <lineage>
        <taxon>Eukaryota</taxon>
        <taxon>Metazoa</taxon>
        <taxon>Ecdysozoa</taxon>
        <taxon>Arthropoda</taxon>
        <taxon>Chelicerata</taxon>
        <taxon>Arachnida</taxon>
        <taxon>Araneae</taxon>
        <taxon>Araneomorphae</taxon>
        <taxon>Entelegynae</taxon>
        <taxon>Araneoidea</taxon>
        <taxon>Nephilidae</taxon>
        <taxon>Trichonephila</taxon>
    </lineage>
</organism>